<feature type="compositionally biased region" description="Low complexity" evidence="1">
    <location>
        <begin position="62"/>
        <end position="74"/>
    </location>
</feature>
<evidence type="ECO:0000256" key="1">
    <source>
        <dbReference type="SAM" id="MobiDB-lite"/>
    </source>
</evidence>
<evidence type="ECO:0000256" key="2">
    <source>
        <dbReference type="SAM" id="Phobius"/>
    </source>
</evidence>
<evidence type="ECO:0000313" key="4">
    <source>
        <dbReference type="Proteomes" id="UP000689967"/>
    </source>
</evidence>
<feature type="compositionally biased region" description="Low complexity" evidence="1">
    <location>
        <begin position="116"/>
        <end position="137"/>
    </location>
</feature>
<keyword evidence="2" id="KW-0812">Transmembrane</keyword>
<dbReference type="Proteomes" id="UP000689967">
    <property type="component" value="Unassembled WGS sequence"/>
</dbReference>
<feature type="region of interest" description="Disordered" evidence="1">
    <location>
        <begin position="1"/>
        <end position="93"/>
    </location>
</feature>
<reference evidence="3 4" key="1">
    <citation type="submission" date="2021-01" db="EMBL/GenBank/DDBJ databases">
        <title>Roseomonas sp. nov, a bacterium isolated from an oil production mixture in Yumen Oilfield.</title>
        <authorList>
            <person name="Wu D."/>
        </authorList>
    </citation>
    <scope>NUCLEOTIDE SEQUENCE [LARGE SCALE GENOMIC DNA]</scope>
    <source>
        <strain evidence="3 4">ROY-5-3</strain>
    </source>
</reference>
<feature type="transmembrane region" description="Helical" evidence="2">
    <location>
        <begin position="212"/>
        <end position="232"/>
    </location>
</feature>
<feature type="transmembrane region" description="Helical" evidence="2">
    <location>
        <begin position="238"/>
        <end position="257"/>
    </location>
</feature>
<accession>A0ABS6H1Z8</accession>
<protein>
    <recommendedName>
        <fullName evidence="5">GAF domain-containing protein</fullName>
    </recommendedName>
</protein>
<keyword evidence="4" id="KW-1185">Reference proteome</keyword>
<name>A0ABS6H1Z8_9PROT</name>
<evidence type="ECO:0000313" key="3">
    <source>
        <dbReference type="EMBL" id="MBU8542688.1"/>
    </source>
</evidence>
<keyword evidence="2" id="KW-1133">Transmembrane helix</keyword>
<dbReference type="RefSeq" id="WP_216872988.1">
    <property type="nucleotide sequence ID" value="NZ_JAERQM010000001.1"/>
</dbReference>
<gene>
    <name evidence="3" type="ORF">JJQ90_03175</name>
</gene>
<feature type="compositionally biased region" description="Pro residues" evidence="1">
    <location>
        <begin position="75"/>
        <end position="86"/>
    </location>
</feature>
<comment type="caution">
    <text evidence="3">The sequence shown here is derived from an EMBL/GenBank/DDBJ whole genome shotgun (WGS) entry which is preliminary data.</text>
</comment>
<sequence>MKMPMASSGRRRVVVTPQGGGVPPAEPRQPSPAPARPEAATPPGIAEAVEAPRPADASVEDPWAAPWATAATPIPAAPLPPEPAPTPRRRFPWPWRRARSAEAAVARLRALPEPAPAEPALAEPPEAEAALPDSAAPRPVPPPAPPLPSLPLAGMPPLPLPLRALVEGFGALLLLALVDRLVTGGTGFSHWPASPFMLPVLYVAARYGMLPGVLVAAAAGVLRLGLAVTASAWTTGAWVLPLVWPLIAAAIGAMTDLRRRRLAAAEAAAAAAAEDRAAIAEANQRLAERMLELEGRLNGRLQAGTAIFQAARIMGQGTEGVIRGATGLLRAATGCTACSFWLAEDRTLHLVAAEGWPQGAPLSHTLLPGPLTDAIRQGRGALVATRLADRLALGEEGVLAAPVLSPWDGLLLGMVKIEEIGFQDFGLDTIAALEAAAGWIGGALAEARAREASESAGGIAGLQGPATAGGLMVPGEEAGRAITVMTGLARRLGFDLALLSAEIPAGPRAAAALEATRAAMAEAFRGSDLLLEARMEDRRLSILLPGTAVAGAEIAATRLRALLAARAPGATAQVVVGVALLHGLRGGGWQSAGLHGR</sequence>
<evidence type="ECO:0008006" key="5">
    <source>
        <dbReference type="Google" id="ProtNLM"/>
    </source>
</evidence>
<proteinExistence type="predicted"/>
<keyword evidence="2" id="KW-0472">Membrane</keyword>
<feature type="region of interest" description="Disordered" evidence="1">
    <location>
        <begin position="116"/>
        <end position="143"/>
    </location>
</feature>
<feature type="compositionally biased region" description="Pro residues" evidence="1">
    <location>
        <begin position="24"/>
        <end position="35"/>
    </location>
</feature>
<organism evidence="3 4">
    <name type="scientific">Falsiroseomonas oleicola</name>
    <dbReference type="NCBI Taxonomy" id="2801474"/>
    <lineage>
        <taxon>Bacteria</taxon>
        <taxon>Pseudomonadati</taxon>
        <taxon>Pseudomonadota</taxon>
        <taxon>Alphaproteobacteria</taxon>
        <taxon>Acetobacterales</taxon>
        <taxon>Roseomonadaceae</taxon>
        <taxon>Falsiroseomonas</taxon>
    </lineage>
</organism>
<dbReference type="EMBL" id="JAERQM010000001">
    <property type="protein sequence ID" value="MBU8542688.1"/>
    <property type="molecule type" value="Genomic_DNA"/>
</dbReference>